<evidence type="ECO:0000313" key="11">
    <source>
        <dbReference type="EMBL" id="GGA05308.1"/>
    </source>
</evidence>
<proteinExistence type="predicted"/>
<feature type="region of interest" description="Disordered" evidence="9">
    <location>
        <begin position="322"/>
        <end position="347"/>
    </location>
</feature>
<evidence type="ECO:0000256" key="1">
    <source>
        <dbReference type="ARBA" id="ARBA00004651"/>
    </source>
</evidence>
<gene>
    <name evidence="11" type="ORF">GCM10011333_05220</name>
</gene>
<dbReference type="RefSeq" id="WP_188549365.1">
    <property type="nucleotide sequence ID" value="NZ_BMFY01000002.1"/>
</dbReference>
<reference evidence="11" key="2">
    <citation type="submission" date="2020-09" db="EMBL/GenBank/DDBJ databases">
        <authorList>
            <person name="Sun Q."/>
            <person name="Zhou Y."/>
        </authorList>
    </citation>
    <scope>NUCLEOTIDE SEQUENCE</scope>
    <source>
        <strain evidence="11">CGMCC 1.12785</strain>
    </source>
</reference>
<evidence type="ECO:0000256" key="5">
    <source>
        <dbReference type="ARBA" id="ARBA00022692"/>
    </source>
</evidence>
<sequence length="347" mass="35630">MNTERLKIFLARNGIFMALIALIAVFSVLRPNFFSLANGQSILLQAAELGLIAIPLAFLIMSGTIDLSVGSVASAAAVAGGMVMSGTGSTTTGILAGIALGALAGALNGFLVSYLGLNSFVVTLGGLSVWGGFALFLSGGKTIPRAELPEAFRAIGTLKVGPVPIQIVLLILVVAAGWYVLNRTQFGKNVKAIGGNERAARLMGVNVKGTRFLLFVTSGGFAAAAGLLLSAKVQSANPNIGSGLELEALTVVLLGGVAFQGGIGRISGVVAGLLFFRVLRAGLVFMQASPFLQTILVGLTLIVAVALDSSIQKVIRSSWAKLGKDATEEAEDDNRSGPAERERAGTS</sequence>
<comment type="caution">
    <text evidence="11">The sequence shown here is derived from an EMBL/GenBank/DDBJ whole genome shotgun (WGS) entry which is preliminary data.</text>
</comment>
<keyword evidence="12" id="KW-1185">Reference proteome</keyword>
<dbReference type="PANTHER" id="PTHR32196:SF71">
    <property type="entry name" value="AUTOINDUCER 2 IMPORT SYSTEM PERMEASE PROTEIN LSRD"/>
    <property type="match status" value="1"/>
</dbReference>
<dbReference type="Proteomes" id="UP000616114">
    <property type="component" value="Unassembled WGS sequence"/>
</dbReference>
<feature type="transmembrane region" description="Helical" evidence="10">
    <location>
        <begin position="212"/>
        <end position="231"/>
    </location>
</feature>
<reference evidence="11" key="1">
    <citation type="journal article" date="2014" name="Int. J. Syst. Evol. Microbiol.">
        <title>Complete genome sequence of Corynebacterium casei LMG S-19264T (=DSM 44701T), isolated from a smear-ripened cheese.</title>
        <authorList>
            <consortium name="US DOE Joint Genome Institute (JGI-PGF)"/>
            <person name="Walter F."/>
            <person name="Albersmeier A."/>
            <person name="Kalinowski J."/>
            <person name="Ruckert C."/>
        </authorList>
    </citation>
    <scope>NUCLEOTIDE SEQUENCE</scope>
    <source>
        <strain evidence="11">CGMCC 1.12785</strain>
    </source>
</reference>
<dbReference type="InterPro" id="IPR001851">
    <property type="entry name" value="ABC_transp_permease"/>
</dbReference>
<feature type="transmembrane region" description="Helical" evidence="10">
    <location>
        <begin position="94"/>
        <end position="117"/>
    </location>
</feature>
<keyword evidence="5 10" id="KW-0812">Transmembrane</keyword>
<comment type="subcellular location">
    <subcellularLocation>
        <location evidence="1">Cell membrane</location>
        <topology evidence="1">Multi-pass membrane protein</topology>
    </subcellularLocation>
</comment>
<feature type="transmembrane region" description="Helical" evidence="10">
    <location>
        <begin position="9"/>
        <end position="29"/>
    </location>
</feature>
<accession>A0A8J2TVR1</accession>
<evidence type="ECO:0000256" key="6">
    <source>
        <dbReference type="ARBA" id="ARBA00022989"/>
    </source>
</evidence>
<dbReference type="GO" id="GO:0022857">
    <property type="term" value="F:transmembrane transporter activity"/>
    <property type="evidence" value="ECO:0007669"/>
    <property type="project" value="InterPro"/>
</dbReference>
<evidence type="ECO:0000256" key="10">
    <source>
        <dbReference type="SAM" id="Phobius"/>
    </source>
</evidence>
<keyword evidence="3" id="KW-1003">Cell membrane</keyword>
<dbReference type="CDD" id="cd06579">
    <property type="entry name" value="TM_PBP1_transp_AraH_like"/>
    <property type="match status" value="1"/>
</dbReference>
<feature type="transmembrane region" description="Helical" evidence="10">
    <location>
        <begin position="124"/>
        <end position="143"/>
    </location>
</feature>
<evidence type="ECO:0000256" key="8">
    <source>
        <dbReference type="ARBA" id="ARBA00039381"/>
    </source>
</evidence>
<dbReference type="AlphaFoldDB" id="A0A8J2TVR1"/>
<name>A0A8J2TVR1_9MICO</name>
<evidence type="ECO:0000256" key="2">
    <source>
        <dbReference type="ARBA" id="ARBA00022448"/>
    </source>
</evidence>
<dbReference type="EMBL" id="BMFY01000002">
    <property type="protein sequence ID" value="GGA05308.1"/>
    <property type="molecule type" value="Genomic_DNA"/>
</dbReference>
<evidence type="ECO:0000313" key="12">
    <source>
        <dbReference type="Proteomes" id="UP000616114"/>
    </source>
</evidence>
<feature type="transmembrane region" description="Helical" evidence="10">
    <location>
        <begin position="163"/>
        <end position="181"/>
    </location>
</feature>
<evidence type="ECO:0000256" key="7">
    <source>
        <dbReference type="ARBA" id="ARBA00023136"/>
    </source>
</evidence>
<evidence type="ECO:0000256" key="4">
    <source>
        <dbReference type="ARBA" id="ARBA00022519"/>
    </source>
</evidence>
<evidence type="ECO:0000256" key="3">
    <source>
        <dbReference type="ARBA" id="ARBA00022475"/>
    </source>
</evidence>
<protein>
    <recommendedName>
        <fullName evidence="8">Autoinducer 2 import system permease protein LsrD</fullName>
    </recommendedName>
</protein>
<evidence type="ECO:0000256" key="9">
    <source>
        <dbReference type="SAM" id="MobiDB-lite"/>
    </source>
</evidence>
<dbReference type="PANTHER" id="PTHR32196">
    <property type="entry name" value="ABC TRANSPORTER PERMEASE PROTEIN YPHD-RELATED-RELATED"/>
    <property type="match status" value="1"/>
</dbReference>
<keyword evidence="6 10" id="KW-1133">Transmembrane helix</keyword>
<dbReference type="Pfam" id="PF02653">
    <property type="entry name" value="BPD_transp_2"/>
    <property type="match status" value="1"/>
</dbReference>
<feature type="transmembrane region" description="Helical" evidence="10">
    <location>
        <begin position="288"/>
        <end position="307"/>
    </location>
</feature>
<keyword evidence="2" id="KW-0813">Transport</keyword>
<feature type="transmembrane region" description="Helical" evidence="10">
    <location>
        <begin position="41"/>
        <end position="60"/>
    </location>
</feature>
<keyword evidence="4" id="KW-0997">Cell inner membrane</keyword>
<keyword evidence="7 10" id="KW-0472">Membrane</keyword>
<organism evidence="11 12">
    <name type="scientific">Sediminivirga luteola</name>
    <dbReference type="NCBI Taxonomy" id="1774748"/>
    <lineage>
        <taxon>Bacteria</taxon>
        <taxon>Bacillati</taxon>
        <taxon>Actinomycetota</taxon>
        <taxon>Actinomycetes</taxon>
        <taxon>Micrococcales</taxon>
        <taxon>Brevibacteriaceae</taxon>
        <taxon>Sediminivirga</taxon>
    </lineage>
</organism>
<feature type="transmembrane region" description="Helical" evidence="10">
    <location>
        <begin position="251"/>
        <end position="276"/>
    </location>
</feature>
<dbReference type="GO" id="GO:0005886">
    <property type="term" value="C:plasma membrane"/>
    <property type="evidence" value="ECO:0007669"/>
    <property type="project" value="UniProtKB-SubCell"/>
</dbReference>
<feature type="transmembrane region" description="Helical" evidence="10">
    <location>
        <begin position="67"/>
        <end position="88"/>
    </location>
</feature>